<dbReference type="PANTHER" id="PTHR47800">
    <property type="entry name" value="C2 DOMAIN-CONTAINING PROTEIN"/>
    <property type="match status" value="1"/>
</dbReference>
<dbReference type="Pfam" id="PF00168">
    <property type="entry name" value="C2"/>
    <property type="match status" value="1"/>
</dbReference>
<keyword evidence="4" id="KW-1185">Reference proteome</keyword>
<dbReference type="PANTHER" id="PTHR47800:SF5">
    <property type="entry name" value="FER-1-LIKE PROTEIN 6"/>
    <property type="match status" value="1"/>
</dbReference>
<feature type="domain" description="C2" evidence="2">
    <location>
        <begin position="1"/>
        <end position="129"/>
    </location>
</feature>
<feature type="region of interest" description="Disordered" evidence="1">
    <location>
        <begin position="279"/>
        <end position="306"/>
    </location>
</feature>
<organism evidence="3 4">
    <name type="scientific">Trametes pubescens</name>
    <name type="common">White-rot fungus</name>
    <dbReference type="NCBI Taxonomy" id="154538"/>
    <lineage>
        <taxon>Eukaryota</taxon>
        <taxon>Fungi</taxon>
        <taxon>Dikarya</taxon>
        <taxon>Basidiomycota</taxon>
        <taxon>Agaricomycotina</taxon>
        <taxon>Agaricomycetes</taxon>
        <taxon>Polyporales</taxon>
        <taxon>Polyporaceae</taxon>
        <taxon>Trametes</taxon>
    </lineage>
</organism>
<evidence type="ECO:0000313" key="3">
    <source>
        <dbReference type="EMBL" id="OJT12815.1"/>
    </source>
</evidence>
<dbReference type="AlphaFoldDB" id="A0A1M2VYY7"/>
<feature type="region of interest" description="Disordered" evidence="1">
    <location>
        <begin position="378"/>
        <end position="419"/>
    </location>
</feature>
<feature type="compositionally biased region" description="Basic and acidic residues" evidence="1">
    <location>
        <begin position="569"/>
        <end position="580"/>
    </location>
</feature>
<name>A0A1M2VYY7_TRAPU</name>
<comment type="caution">
    <text evidence="3">The sequence shown here is derived from an EMBL/GenBank/DDBJ whole genome shotgun (WGS) entry which is preliminary data.</text>
</comment>
<sequence>MSTPARYTCEIVFHRAVNVPLADLNDFSSDPYILASLAPARHKNVSGPESELPQTITYRTPTSRKTLNPTWNTRWIVSGVPASGFVLNLSLIDEDPGNRDDKLGKATVRFPDPNFDRDDGKQEFKEGWDSGEREFKVHKRHGSVRTRLGTYVAKVVTRGRVGHRTRVIVSVRVLGPAPNLEGEDGGRIYTLGPHIFVRHFCPLATYITGARSFIANRIHLSGPVPASLHHRYVGFAPFIKAMFKAKGIKGILLNRTLHKQHRTIYRWDANTIWGVIGEEDKTEPGSEGKEPSKEVKQEVGSKEEGKPDEAVARKFLDMTSYGKEGRIFTYVILLDGEWRFTETGEEFAIQMLSKHTMHADVALEIAYSGEFFVRRVHASKPSPEKQPAAEEHADGAHPNGDSAPVQNSKADEEEPDVDVDHFDPASLPPSAYELVIDNASGTYRPSKDLLPTLAAYLSRPENLGALGRVRAIDGFDEKLVKWKEQRTEVRKRAVGGKGKETKGMVRQASFSSSSSSSSSSSEGDREAAEGASQDAEAERQKGARGQAEKAEKEDAKRAKENDDDDQAAQEEKRDVKDGEA</sequence>
<dbReference type="STRING" id="154538.A0A1M2VYY7"/>
<dbReference type="OMA" id="TCEIVFH"/>
<accession>A0A1M2VYY7</accession>
<reference evidence="3 4" key="1">
    <citation type="submission" date="2016-10" db="EMBL/GenBank/DDBJ databases">
        <title>Genome sequence of the basidiomycete white-rot fungus Trametes pubescens.</title>
        <authorList>
            <person name="Makela M.R."/>
            <person name="Granchi Z."/>
            <person name="Peng M."/>
            <person name="De Vries R.P."/>
            <person name="Grigoriev I."/>
            <person name="Riley R."/>
            <person name="Hilden K."/>
        </authorList>
    </citation>
    <scope>NUCLEOTIDE SEQUENCE [LARGE SCALE GENOMIC DNA]</scope>
    <source>
        <strain evidence="3 4">FBCC735</strain>
    </source>
</reference>
<evidence type="ECO:0000313" key="4">
    <source>
        <dbReference type="Proteomes" id="UP000184267"/>
    </source>
</evidence>
<proteinExistence type="predicted"/>
<dbReference type="InterPro" id="IPR000008">
    <property type="entry name" value="C2_dom"/>
</dbReference>
<dbReference type="SUPFAM" id="SSF49562">
    <property type="entry name" value="C2 domain (Calcium/lipid-binding domain, CaLB)"/>
    <property type="match status" value="1"/>
</dbReference>
<feature type="compositionally biased region" description="Basic and acidic residues" evidence="1">
    <location>
        <begin position="485"/>
        <end position="503"/>
    </location>
</feature>
<gene>
    <name evidence="3" type="ORF">TRAPUB_10650</name>
</gene>
<dbReference type="EMBL" id="MNAD01000447">
    <property type="protein sequence ID" value="OJT12815.1"/>
    <property type="molecule type" value="Genomic_DNA"/>
</dbReference>
<protein>
    <recommendedName>
        <fullName evidence="2">C2 domain-containing protein</fullName>
    </recommendedName>
</protein>
<dbReference type="Gene3D" id="2.60.40.150">
    <property type="entry name" value="C2 domain"/>
    <property type="match status" value="1"/>
</dbReference>
<dbReference type="InterPro" id="IPR035892">
    <property type="entry name" value="C2_domain_sf"/>
</dbReference>
<evidence type="ECO:0000256" key="1">
    <source>
        <dbReference type="SAM" id="MobiDB-lite"/>
    </source>
</evidence>
<dbReference type="SMART" id="SM00239">
    <property type="entry name" value="C2"/>
    <property type="match status" value="1"/>
</dbReference>
<dbReference type="Proteomes" id="UP000184267">
    <property type="component" value="Unassembled WGS sequence"/>
</dbReference>
<dbReference type="GO" id="GO:0010628">
    <property type="term" value="P:positive regulation of gene expression"/>
    <property type="evidence" value="ECO:0007669"/>
    <property type="project" value="TreeGrafter"/>
</dbReference>
<feature type="compositionally biased region" description="Low complexity" evidence="1">
    <location>
        <begin position="509"/>
        <end position="521"/>
    </location>
</feature>
<dbReference type="OrthoDB" id="73919at2759"/>
<dbReference type="PROSITE" id="PS50004">
    <property type="entry name" value="C2"/>
    <property type="match status" value="1"/>
</dbReference>
<feature type="compositionally biased region" description="Basic and acidic residues" evidence="1">
    <location>
        <begin position="536"/>
        <end position="560"/>
    </location>
</feature>
<evidence type="ECO:0000259" key="2">
    <source>
        <dbReference type="PROSITE" id="PS50004"/>
    </source>
</evidence>
<feature type="region of interest" description="Disordered" evidence="1">
    <location>
        <begin position="485"/>
        <end position="580"/>
    </location>
</feature>